<dbReference type="PRINTS" id="PR00412">
    <property type="entry name" value="EPOXHYDRLASE"/>
</dbReference>
<dbReference type="InterPro" id="IPR050266">
    <property type="entry name" value="AB_hydrolase_sf"/>
</dbReference>
<evidence type="ECO:0000313" key="3">
    <source>
        <dbReference type="Proteomes" id="UP000264589"/>
    </source>
</evidence>
<accession>A0A371R7Z2</accession>
<dbReference type="GO" id="GO:0047372">
    <property type="term" value="F:monoacylglycerol lipase activity"/>
    <property type="evidence" value="ECO:0007669"/>
    <property type="project" value="TreeGrafter"/>
</dbReference>
<dbReference type="Gene3D" id="3.40.50.1820">
    <property type="entry name" value="alpha/beta hydrolase"/>
    <property type="match status" value="1"/>
</dbReference>
<keyword evidence="3" id="KW-1185">Reference proteome</keyword>
<dbReference type="PRINTS" id="PR00111">
    <property type="entry name" value="ABHYDROLASE"/>
</dbReference>
<dbReference type="GO" id="GO:0046464">
    <property type="term" value="P:acylglycerol catabolic process"/>
    <property type="evidence" value="ECO:0007669"/>
    <property type="project" value="TreeGrafter"/>
</dbReference>
<dbReference type="EMBL" id="QUQO01000002">
    <property type="protein sequence ID" value="RFB01576.1"/>
    <property type="molecule type" value="Genomic_DNA"/>
</dbReference>
<keyword evidence="2" id="KW-0378">Hydrolase</keyword>
<evidence type="ECO:0000313" key="2">
    <source>
        <dbReference type="EMBL" id="RFB01576.1"/>
    </source>
</evidence>
<comment type="caution">
    <text evidence="2">The sequence shown here is derived from an EMBL/GenBank/DDBJ whole genome shotgun (WGS) entry which is preliminary data.</text>
</comment>
<organism evidence="2 3">
    <name type="scientific">Parvularcula marina</name>
    <dbReference type="NCBI Taxonomy" id="2292771"/>
    <lineage>
        <taxon>Bacteria</taxon>
        <taxon>Pseudomonadati</taxon>
        <taxon>Pseudomonadota</taxon>
        <taxon>Alphaproteobacteria</taxon>
        <taxon>Parvularculales</taxon>
        <taxon>Parvularculaceae</taxon>
        <taxon>Parvularcula</taxon>
    </lineage>
</organism>
<dbReference type="InterPro" id="IPR029058">
    <property type="entry name" value="AB_hydrolase_fold"/>
</dbReference>
<dbReference type="InParanoid" id="A0A371R7Z2"/>
<dbReference type="GO" id="GO:0016020">
    <property type="term" value="C:membrane"/>
    <property type="evidence" value="ECO:0007669"/>
    <property type="project" value="TreeGrafter"/>
</dbReference>
<dbReference type="SUPFAM" id="SSF53474">
    <property type="entry name" value="alpha/beta-Hydrolases"/>
    <property type="match status" value="1"/>
</dbReference>
<dbReference type="PANTHER" id="PTHR43798:SF33">
    <property type="entry name" value="HYDROLASE, PUTATIVE (AFU_ORTHOLOGUE AFUA_2G14860)-RELATED"/>
    <property type="match status" value="1"/>
</dbReference>
<dbReference type="AlphaFoldDB" id="A0A371R7Z2"/>
<dbReference type="Proteomes" id="UP000264589">
    <property type="component" value="Unassembled WGS sequence"/>
</dbReference>
<name>A0A371R7Z2_9PROT</name>
<feature type="domain" description="AB hydrolase-1" evidence="1">
    <location>
        <begin position="48"/>
        <end position="299"/>
    </location>
</feature>
<reference evidence="2 3" key="1">
    <citation type="submission" date="2018-08" db="EMBL/GenBank/DDBJ databases">
        <title>Parvularcula sp. SM1705, isolated from surface water of the South Sea China.</title>
        <authorList>
            <person name="Sun L."/>
        </authorList>
    </citation>
    <scope>NUCLEOTIDE SEQUENCE [LARGE SCALE GENOMIC DNA]</scope>
    <source>
        <strain evidence="2 3">SM1705</strain>
    </source>
</reference>
<dbReference type="Pfam" id="PF00561">
    <property type="entry name" value="Abhydrolase_1"/>
    <property type="match status" value="1"/>
</dbReference>
<dbReference type="InterPro" id="IPR000073">
    <property type="entry name" value="AB_hydrolase_1"/>
</dbReference>
<proteinExistence type="predicted"/>
<dbReference type="InterPro" id="IPR000639">
    <property type="entry name" value="Epox_hydrolase-like"/>
</dbReference>
<gene>
    <name evidence="2" type="ORF">DX908_14945</name>
</gene>
<dbReference type="PANTHER" id="PTHR43798">
    <property type="entry name" value="MONOACYLGLYCEROL LIPASE"/>
    <property type="match status" value="1"/>
</dbReference>
<evidence type="ECO:0000259" key="1">
    <source>
        <dbReference type="Pfam" id="PF00561"/>
    </source>
</evidence>
<protein>
    <submittedName>
        <fullName evidence="2">Alpha/beta hydrolase</fullName>
    </submittedName>
</protein>
<sequence>MDISKEAPLTDFIAPRGPVPGEVPATDHAVVRSGLTLRYRIWGDRQKPMVLLQHGGRDHARSWDFVVAGLVDDYCVVTPDLRGHGDSEHVPGGGYDSLDYMTDFAAILEDLEGQGMAPPFRIIGHSLGGNIASHYAAAFPERVKLLVNIEGVGTPPALYHQMTEQPAGQRWREAAEKRLAESRRELRIFKTPELAVRRMKQLHARVPEEIVEHVALHAIRQREGGFSWKYDGMLGFSRHRPQSPEEYIDLYRSVSCPVLILYGTNSFTTPPDQDGRGQVFAQQKLITYEGAGHWLHHERLDDFMRDIRAFLSVS</sequence>